<dbReference type="AlphaFoldDB" id="A0AAE0BRP4"/>
<proteinExistence type="predicted"/>
<keyword evidence="1" id="KW-0472">Membrane</keyword>
<keyword evidence="3" id="KW-1185">Reference proteome</keyword>
<evidence type="ECO:0000256" key="1">
    <source>
        <dbReference type="SAM" id="Phobius"/>
    </source>
</evidence>
<evidence type="ECO:0000313" key="2">
    <source>
        <dbReference type="EMBL" id="KAK3241546.1"/>
    </source>
</evidence>
<keyword evidence="1" id="KW-0812">Transmembrane</keyword>
<gene>
    <name evidence="2" type="ORF">CYMTET_48702</name>
</gene>
<comment type="caution">
    <text evidence="2">The sequence shown here is derived from an EMBL/GenBank/DDBJ whole genome shotgun (WGS) entry which is preliminary data.</text>
</comment>
<reference evidence="2 3" key="1">
    <citation type="journal article" date="2015" name="Genome Biol. Evol.">
        <title>Comparative Genomics of a Bacterivorous Green Alga Reveals Evolutionary Causalities and Consequences of Phago-Mixotrophic Mode of Nutrition.</title>
        <authorList>
            <person name="Burns J.A."/>
            <person name="Paasch A."/>
            <person name="Narechania A."/>
            <person name="Kim E."/>
        </authorList>
    </citation>
    <scope>NUCLEOTIDE SEQUENCE [LARGE SCALE GENOMIC DNA]</scope>
    <source>
        <strain evidence="2 3">PLY_AMNH</strain>
    </source>
</reference>
<sequence>MSAEPSDVQIEAAEQLVQESQALNAAVSEKLASASPAEITMSTSVAAPAAAASVPAAAAAAAAPASMPMSKAPAANPDLILGLSKENWGIILGLFAVFYISLAMIYWSVLEIGVTIRGSDYLSLPSNYYGDYSRDFYYKGFGAPVDKQIELLPWVKAAVCPSNTNYYVCTPSCDDLFVTPPSKDDSGKLIENDNCNKECGVQCFNP</sequence>
<accession>A0AAE0BRP4</accession>
<dbReference type="EMBL" id="LGRX02033371">
    <property type="protein sequence ID" value="KAK3241546.1"/>
    <property type="molecule type" value="Genomic_DNA"/>
</dbReference>
<organism evidence="2 3">
    <name type="scientific">Cymbomonas tetramitiformis</name>
    <dbReference type="NCBI Taxonomy" id="36881"/>
    <lineage>
        <taxon>Eukaryota</taxon>
        <taxon>Viridiplantae</taxon>
        <taxon>Chlorophyta</taxon>
        <taxon>Pyramimonadophyceae</taxon>
        <taxon>Pyramimonadales</taxon>
        <taxon>Pyramimonadaceae</taxon>
        <taxon>Cymbomonas</taxon>
    </lineage>
</organism>
<protein>
    <submittedName>
        <fullName evidence="2">Uncharacterized protein</fullName>
    </submittedName>
</protein>
<feature type="transmembrane region" description="Helical" evidence="1">
    <location>
        <begin position="88"/>
        <end position="109"/>
    </location>
</feature>
<evidence type="ECO:0000313" key="3">
    <source>
        <dbReference type="Proteomes" id="UP001190700"/>
    </source>
</evidence>
<keyword evidence="1" id="KW-1133">Transmembrane helix</keyword>
<name>A0AAE0BRP4_9CHLO</name>
<dbReference type="Proteomes" id="UP001190700">
    <property type="component" value="Unassembled WGS sequence"/>
</dbReference>